<evidence type="ECO:0000313" key="4">
    <source>
        <dbReference type="Proteomes" id="UP001432027"/>
    </source>
</evidence>
<dbReference type="SMART" id="SM00225">
    <property type="entry name" value="BTB"/>
    <property type="match status" value="1"/>
</dbReference>
<organism evidence="3 4">
    <name type="scientific">Pristionchus entomophagus</name>
    <dbReference type="NCBI Taxonomy" id="358040"/>
    <lineage>
        <taxon>Eukaryota</taxon>
        <taxon>Metazoa</taxon>
        <taxon>Ecdysozoa</taxon>
        <taxon>Nematoda</taxon>
        <taxon>Chromadorea</taxon>
        <taxon>Rhabditida</taxon>
        <taxon>Rhabditina</taxon>
        <taxon>Diplogasteromorpha</taxon>
        <taxon>Diplogasteroidea</taxon>
        <taxon>Neodiplogasteridae</taxon>
        <taxon>Pristionchus</taxon>
    </lineage>
</organism>
<dbReference type="CDD" id="cd18186">
    <property type="entry name" value="BTB_POZ_ZBTB_KLHL-like"/>
    <property type="match status" value="1"/>
</dbReference>
<proteinExistence type="predicted"/>
<dbReference type="PANTHER" id="PTHR22744">
    <property type="entry name" value="HELIX LOOP HELIX PROTEIN 21-RELATED"/>
    <property type="match status" value="1"/>
</dbReference>
<accession>A0AAV5TY97</accession>
<dbReference type="EMBL" id="BTSX01000005">
    <property type="protein sequence ID" value="GMS98949.1"/>
    <property type="molecule type" value="Genomic_DNA"/>
</dbReference>
<dbReference type="PANTHER" id="PTHR22744:SF14">
    <property type="entry name" value="BTB DOMAIN-CONTAINING PROTEIN-RELATED"/>
    <property type="match status" value="1"/>
</dbReference>
<dbReference type="Proteomes" id="UP001432027">
    <property type="component" value="Unassembled WGS sequence"/>
</dbReference>
<gene>
    <name evidence="3" type="ORF">PENTCL1PPCAC_21124</name>
</gene>
<dbReference type="PROSITE" id="PS50097">
    <property type="entry name" value="BTB"/>
    <property type="match status" value="1"/>
</dbReference>
<evidence type="ECO:0000313" key="3">
    <source>
        <dbReference type="EMBL" id="GMS98949.1"/>
    </source>
</evidence>
<dbReference type="SUPFAM" id="SSF54695">
    <property type="entry name" value="POZ domain"/>
    <property type="match status" value="1"/>
</dbReference>
<feature type="coiled-coil region" evidence="1">
    <location>
        <begin position="294"/>
        <end position="328"/>
    </location>
</feature>
<dbReference type="InterPro" id="IPR011333">
    <property type="entry name" value="SKP1/BTB/POZ_sf"/>
</dbReference>
<name>A0AAV5TY97_9BILA</name>
<comment type="caution">
    <text evidence="3">The sequence shown here is derived from an EMBL/GenBank/DDBJ whole genome shotgun (WGS) entry which is preliminary data.</text>
</comment>
<dbReference type="Gene3D" id="3.30.710.10">
    <property type="entry name" value="Potassium Channel Kv1.1, Chain A"/>
    <property type="match status" value="1"/>
</dbReference>
<reference evidence="3" key="1">
    <citation type="submission" date="2023-10" db="EMBL/GenBank/DDBJ databases">
        <title>Genome assembly of Pristionchus species.</title>
        <authorList>
            <person name="Yoshida K."/>
            <person name="Sommer R.J."/>
        </authorList>
    </citation>
    <scope>NUCLEOTIDE SEQUENCE</scope>
    <source>
        <strain evidence="3">RS0144</strain>
    </source>
</reference>
<protein>
    <recommendedName>
        <fullName evidence="2">BTB domain-containing protein</fullName>
    </recommendedName>
</protein>
<dbReference type="AlphaFoldDB" id="A0AAV5TY97"/>
<evidence type="ECO:0000259" key="2">
    <source>
        <dbReference type="PROSITE" id="PS50097"/>
    </source>
</evidence>
<evidence type="ECO:0000256" key="1">
    <source>
        <dbReference type="SAM" id="Coils"/>
    </source>
</evidence>
<keyword evidence="4" id="KW-1185">Reference proteome</keyword>
<sequence length="347" mass="39653">SFFSMPKVIALTSKSTRLHISLHNDNCDFSITDDRASLLFDTVNNSAISSIHVQLNCQGRLIHSFKFPCHTRGRVSSVRLDPIYPFVFKDSEPIGSVITSTAEFLANGDCETTYGLRIKLHFDRDLPLPTLTLINSVLLNIESTVVHVSKEVLAINSDYFCTIFYKEFLEKSSGLFCIKEVDGDDFVWFIDSIVKKRWDIESVDHALAALIFADRFCMPDVFKRILPYLKNAELDSVAEKRVATLKRYIDLAARRNDNGDFMSWIFEKCQTMAQLIEVAQSCGDGLNPHMAIFFRFLANEEKKATEKIARFEKKRDKLKRRKNDYKIAYFFHAHRGGAISAETAESE</sequence>
<feature type="domain" description="BTB" evidence="2">
    <location>
        <begin position="135"/>
        <end position="202"/>
    </location>
</feature>
<feature type="non-terminal residue" evidence="3">
    <location>
        <position position="1"/>
    </location>
</feature>
<dbReference type="InterPro" id="IPR000210">
    <property type="entry name" value="BTB/POZ_dom"/>
</dbReference>
<keyword evidence="1" id="KW-0175">Coiled coil</keyword>
<dbReference type="Pfam" id="PF00651">
    <property type="entry name" value="BTB"/>
    <property type="match status" value="1"/>
</dbReference>